<comment type="caution">
    <text evidence="1">The sequence shown here is derived from an EMBL/GenBank/DDBJ whole genome shotgun (WGS) entry which is preliminary data.</text>
</comment>
<sequence length="32" mass="3487">DVARSCCCTVEGFLFINASSSSAKFSTLRDRD</sequence>
<accession>A0A821KMK5</accession>
<gene>
    <name evidence="1" type="ORF">OVN521_LOCUS49742</name>
</gene>
<protein>
    <submittedName>
        <fullName evidence="1">Uncharacterized protein</fullName>
    </submittedName>
</protein>
<dbReference type="AlphaFoldDB" id="A0A821KMK5"/>
<proteinExistence type="predicted"/>
<dbReference type="EMBL" id="CAJOBG010110595">
    <property type="protein sequence ID" value="CAF4739074.1"/>
    <property type="molecule type" value="Genomic_DNA"/>
</dbReference>
<evidence type="ECO:0000313" key="1">
    <source>
        <dbReference type="EMBL" id="CAF4739074.1"/>
    </source>
</evidence>
<keyword evidence="2" id="KW-1185">Reference proteome</keyword>
<evidence type="ECO:0000313" key="2">
    <source>
        <dbReference type="Proteomes" id="UP000663866"/>
    </source>
</evidence>
<name>A0A821KMK5_9BILA</name>
<dbReference type="Proteomes" id="UP000663866">
    <property type="component" value="Unassembled WGS sequence"/>
</dbReference>
<reference evidence="1" key="1">
    <citation type="submission" date="2021-02" db="EMBL/GenBank/DDBJ databases">
        <authorList>
            <person name="Nowell W R."/>
        </authorList>
    </citation>
    <scope>NUCLEOTIDE SEQUENCE</scope>
</reference>
<feature type="non-terminal residue" evidence="1">
    <location>
        <position position="1"/>
    </location>
</feature>
<organism evidence="1 2">
    <name type="scientific">Rotaria magnacalcarata</name>
    <dbReference type="NCBI Taxonomy" id="392030"/>
    <lineage>
        <taxon>Eukaryota</taxon>
        <taxon>Metazoa</taxon>
        <taxon>Spiralia</taxon>
        <taxon>Gnathifera</taxon>
        <taxon>Rotifera</taxon>
        <taxon>Eurotatoria</taxon>
        <taxon>Bdelloidea</taxon>
        <taxon>Philodinida</taxon>
        <taxon>Philodinidae</taxon>
        <taxon>Rotaria</taxon>
    </lineage>
</organism>